<proteinExistence type="predicted"/>
<evidence type="ECO:0000313" key="1">
    <source>
        <dbReference type="EMBL" id="AFZ08011.1"/>
    </source>
</evidence>
<dbReference type="eggNOG" id="ENOG502ZRU2">
    <property type="taxonomic scope" value="Bacteria"/>
</dbReference>
<sequence length="91" mass="11076">MVLYLSEAVENSDHFSFMLFFFHLERSQIMQETKENSLFAELTPEESASVNGGHYYANNRYNCHRQRRRSWVVYRRNCDGSFRRVVRYAYY</sequence>
<protein>
    <submittedName>
        <fullName evidence="1">Uncharacterized protein</fullName>
    </submittedName>
</protein>
<accession>K9VJ67</accession>
<dbReference type="Proteomes" id="UP000010478">
    <property type="component" value="Chromosome"/>
</dbReference>
<dbReference type="HOGENOM" id="CLU_187655_0_0_3"/>
<name>K9VJ67_9CYAN</name>
<dbReference type="EMBL" id="CP003614">
    <property type="protein sequence ID" value="AFZ08011.1"/>
    <property type="molecule type" value="Genomic_DNA"/>
</dbReference>
<dbReference type="KEGG" id="oni:Osc7112_3657"/>
<reference evidence="1 2" key="1">
    <citation type="submission" date="2012-05" db="EMBL/GenBank/DDBJ databases">
        <title>Finished chromosome of genome of Oscillatoria sp. PCC 7112.</title>
        <authorList>
            <consortium name="US DOE Joint Genome Institute"/>
            <person name="Gugger M."/>
            <person name="Coursin T."/>
            <person name="Rippka R."/>
            <person name="Tandeau De Marsac N."/>
            <person name="Huntemann M."/>
            <person name="Wei C.-L."/>
            <person name="Han J."/>
            <person name="Detter J.C."/>
            <person name="Han C."/>
            <person name="Tapia R."/>
            <person name="Davenport K."/>
            <person name="Daligault H."/>
            <person name="Erkkila T."/>
            <person name="Gu W."/>
            <person name="Munk A.C.C."/>
            <person name="Teshima H."/>
            <person name="Xu Y."/>
            <person name="Chain P."/>
            <person name="Chen A."/>
            <person name="Krypides N."/>
            <person name="Mavromatis K."/>
            <person name="Markowitz V."/>
            <person name="Szeto E."/>
            <person name="Ivanova N."/>
            <person name="Mikhailova N."/>
            <person name="Ovchinnikova G."/>
            <person name="Pagani I."/>
            <person name="Pati A."/>
            <person name="Goodwin L."/>
            <person name="Peters L."/>
            <person name="Pitluck S."/>
            <person name="Woyke T."/>
            <person name="Kerfeld C."/>
        </authorList>
    </citation>
    <scope>NUCLEOTIDE SEQUENCE [LARGE SCALE GENOMIC DNA]</scope>
    <source>
        <strain evidence="1 2">PCC 7112</strain>
    </source>
</reference>
<keyword evidence="2" id="KW-1185">Reference proteome</keyword>
<organism evidence="1 2">
    <name type="scientific">Phormidium nigroviride PCC 7112</name>
    <dbReference type="NCBI Taxonomy" id="179408"/>
    <lineage>
        <taxon>Bacteria</taxon>
        <taxon>Bacillati</taxon>
        <taxon>Cyanobacteriota</taxon>
        <taxon>Cyanophyceae</taxon>
        <taxon>Oscillatoriophycideae</taxon>
        <taxon>Oscillatoriales</taxon>
        <taxon>Oscillatoriaceae</taxon>
        <taxon>Phormidium</taxon>
    </lineage>
</organism>
<dbReference type="AlphaFoldDB" id="K9VJ67"/>
<gene>
    <name evidence="1" type="ORF">Osc7112_3657</name>
</gene>
<evidence type="ECO:0000313" key="2">
    <source>
        <dbReference type="Proteomes" id="UP000010478"/>
    </source>
</evidence>